<dbReference type="InterPro" id="IPR006680">
    <property type="entry name" value="Amidohydro-rel"/>
</dbReference>
<organism evidence="3 4">
    <name type="scientific">Flavobacterium hungaricum</name>
    <dbReference type="NCBI Taxonomy" id="2082725"/>
    <lineage>
        <taxon>Bacteria</taxon>
        <taxon>Pseudomonadati</taxon>
        <taxon>Bacteroidota</taxon>
        <taxon>Flavobacteriia</taxon>
        <taxon>Flavobacteriales</taxon>
        <taxon>Flavobacteriaceae</taxon>
        <taxon>Flavobacterium</taxon>
    </lineage>
</organism>
<dbReference type="InterPro" id="IPR051781">
    <property type="entry name" value="Metallo-dep_Hydrolase"/>
</dbReference>
<dbReference type="EMBL" id="PRDM01000003">
    <property type="protein sequence ID" value="MBE8726409.1"/>
    <property type="molecule type" value="Genomic_DNA"/>
</dbReference>
<keyword evidence="1" id="KW-0732">Signal</keyword>
<dbReference type="InterPro" id="IPR032466">
    <property type="entry name" value="Metal_Hydrolase"/>
</dbReference>
<evidence type="ECO:0000313" key="4">
    <source>
        <dbReference type="Proteomes" id="UP000640614"/>
    </source>
</evidence>
<name>A0ABR9TMY2_9FLAO</name>
<reference evidence="3 4" key="1">
    <citation type="submission" date="2018-07" db="EMBL/GenBank/DDBJ databases">
        <title>Genome assembly of strain KB82.</title>
        <authorList>
            <person name="Kukolya J."/>
            <person name="Horvath B."/>
            <person name="Nagy I."/>
            <person name="Toth A."/>
        </authorList>
    </citation>
    <scope>NUCLEOTIDE SEQUENCE [LARGE SCALE GENOMIC DNA]</scope>
    <source>
        <strain evidence="3 4">Kb82</strain>
    </source>
</reference>
<evidence type="ECO:0000259" key="2">
    <source>
        <dbReference type="Pfam" id="PF01979"/>
    </source>
</evidence>
<protein>
    <submittedName>
        <fullName evidence="3">Amidohydrolase</fullName>
    </submittedName>
</protein>
<dbReference type="SUPFAM" id="SSF51338">
    <property type="entry name" value="Composite domain of metallo-dependent hydrolases"/>
    <property type="match status" value="1"/>
</dbReference>
<evidence type="ECO:0000313" key="3">
    <source>
        <dbReference type="EMBL" id="MBE8726409.1"/>
    </source>
</evidence>
<accession>A0ABR9TMY2</accession>
<feature type="chain" id="PRO_5046073335" evidence="1">
    <location>
        <begin position="37"/>
        <end position="461"/>
    </location>
</feature>
<comment type="caution">
    <text evidence="3">The sequence shown here is derived from an EMBL/GenBank/DDBJ whole genome shotgun (WGS) entry which is preliminary data.</text>
</comment>
<gene>
    <name evidence="3" type="ORF">C4F50_15895</name>
</gene>
<keyword evidence="4" id="KW-1185">Reference proteome</keyword>
<dbReference type="Gene3D" id="3.20.20.140">
    <property type="entry name" value="Metal-dependent hydrolases"/>
    <property type="match status" value="1"/>
</dbReference>
<dbReference type="SUPFAM" id="SSF51556">
    <property type="entry name" value="Metallo-dependent hydrolases"/>
    <property type="match status" value="1"/>
</dbReference>
<feature type="domain" description="Amidohydrolase-related" evidence="2">
    <location>
        <begin position="90"/>
        <end position="451"/>
    </location>
</feature>
<dbReference type="InterPro" id="IPR011059">
    <property type="entry name" value="Metal-dep_hydrolase_composite"/>
</dbReference>
<feature type="signal peptide" evidence="1">
    <location>
        <begin position="1"/>
        <end position="36"/>
    </location>
</feature>
<sequence>MITQLTTHSTMKNFFFTSKRLILLLFFLSSNYIAQAQQKLFQDVTILDGTGKPAKEHQDILVLNDKIISISAASAKTPKGITIINLKGKTIMPLIIDTHAHLGLLKDTVMASKNFTKENIAKHLLRFQDYGIGSLLSMGTDHQEIFNFREDSRSGKLAGAAIYTAGIGFGVKDGAPPVSFGMDKVNRPQTPEEASQQVKEIAAFKPDVIKIWVDDFFGKFPKMKPEIYKAIIDEAHKNNIRVSTHLYYLEDARQLVNSGVDIIAHSIRDQEVDESLLALMKKNKVTYIPTLSLDEFAYIYEGNPEWTNDPFFKASLEPLVFEMINSPAYKAKVKKNPSTPKEKLALETALINLKKIFDAGISITLGTDAGAQPIRAMGFSEHMEMELMVKAGIPVLETIKIATENGAVLLKSEKENGTLQAGKKANFIVLEKNPVEDITNTRTIKEVWKNGIKVSNGPIKK</sequence>
<evidence type="ECO:0000256" key="1">
    <source>
        <dbReference type="SAM" id="SignalP"/>
    </source>
</evidence>
<dbReference type="Gene3D" id="2.30.40.10">
    <property type="entry name" value="Urease, subunit C, domain 1"/>
    <property type="match status" value="1"/>
</dbReference>
<dbReference type="PANTHER" id="PTHR43135">
    <property type="entry name" value="ALPHA-D-RIBOSE 1-METHYLPHOSPHONATE 5-TRIPHOSPHATE DIPHOSPHATASE"/>
    <property type="match status" value="1"/>
</dbReference>
<proteinExistence type="predicted"/>
<dbReference type="Proteomes" id="UP000640614">
    <property type="component" value="Unassembled WGS sequence"/>
</dbReference>
<dbReference type="PANTHER" id="PTHR43135:SF3">
    <property type="entry name" value="ALPHA-D-RIBOSE 1-METHYLPHOSPHONATE 5-TRIPHOSPHATE DIPHOSPHATASE"/>
    <property type="match status" value="1"/>
</dbReference>
<dbReference type="Pfam" id="PF01979">
    <property type="entry name" value="Amidohydro_1"/>
    <property type="match status" value="1"/>
</dbReference>